<evidence type="ECO:0000313" key="5">
    <source>
        <dbReference type="Proteomes" id="UP000321393"/>
    </source>
</evidence>
<gene>
    <name evidence="4" type="ORF">E5676_scaffold790G00200</name>
    <name evidence="3" type="ORF">E6C27_scaffold21G001120</name>
</gene>
<reference evidence="5 6" key="1">
    <citation type="submission" date="2019-08" db="EMBL/GenBank/DDBJ databases">
        <title>Draft genome sequences of two oriental melons (Cucumis melo L. var makuwa).</title>
        <authorList>
            <person name="Kwon S.-Y."/>
        </authorList>
    </citation>
    <scope>NUCLEOTIDE SEQUENCE [LARGE SCALE GENOMIC DNA]</scope>
    <source>
        <strain evidence="6">cv. Chang Bougi</strain>
        <strain evidence="5">cv. SW 3</strain>
        <tissue evidence="4">Leaf</tissue>
    </source>
</reference>
<dbReference type="OrthoDB" id="116216at2759"/>
<comment type="caution">
    <text evidence="4">The sequence shown here is derived from an EMBL/GenBank/DDBJ whole genome shotgun (WGS) entry which is preliminary data.</text>
</comment>
<evidence type="ECO:0000313" key="3">
    <source>
        <dbReference type="EMBL" id="KAA0066116.1"/>
    </source>
</evidence>
<dbReference type="AlphaFoldDB" id="A0A5D3CUE4"/>
<evidence type="ECO:0000313" key="6">
    <source>
        <dbReference type="Proteomes" id="UP000321947"/>
    </source>
</evidence>
<dbReference type="InterPro" id="IPR036875">
    <property type="entry name" value="Znf_CCHC_sf"/>
</dbReference>
<evidence type="ECO:0000259" key="2">
    <source>
        <dbReference type="PROSITE" id="PS50158"/>
    </source>
</evidence>
<accession>A0A5D3CUE4</accession>
<dbReference type="EMBL" id="SSTE01000903">
    <property type="protein sequence ID" value="KAA0066116.1"/>
    <property type="molecule type" value="Genomic_DNA"/>
</dbReference>
<sequence>MVPKISNFFEQLEVDFVLTTDPSFDPITIPTPTFDLESFSGPPTIVIDQMNQVSTVNPKKYTKTTRQFAGRKKYVVEKWLQFQITDDKPILEQIHEYENFVANFLSEGMKCVKYSIDRSKQVKRKNEKASQKKGQFKVVGGKVEKKKLICYVCGKEGHKSYQCYQRKGRTNQKPIPQSNLAEQDNDIIAAVVEDTTDEERIFMENFATEPGVWESVESVGS</sequence>
<dbReference type="InterPro" id="IPR001878">
    <property type="entry name" value="Znf_CCHC"/>
</dbReference>
<keyword evidence="1" id="KW-0863">Zinc-finger</keyword>
<dbReference type="GO" id="GO:0003676">
    <property type="term" value="F:nucleic acid binding"/>
    <property type="evidence" value="ECO:0007669"/>
    <property type="project" value="InterPro"/>
</dbReference>
<keyword evidence="1" id="KW-0862">Zinc</keyword>
<feature type="domain" description="CCHC-type" evidence="2">
    <location>
        <begin position="150"/>
        <end position="163"/>
    </location>
</feature>
<organism evidence="4 6">
    <name type="scientific">Cucumis melo var. makuwa</name>
    <name type="common">Oriental melon</name>
    <dbReference type="NCBI Taxonomy" id="1194695"/>
    <lineage>
        <taxon>Eukaryota</taxon>
        <taxon>Viridiplantae</taxon>
        <taxon>Streptophyta</taxon>
        <taxon>Embryophyta</taxon>
        <taxon>Tracheophyta</taxon>
        <taxon>Spermatophyta</taxon>
        <taxon>Magnoliopsida</taxon>
        <taxon>eudicotyledons</taxon>
        <taxon>Gunneridae</taxon>
        <taxon>Pentapetalae</taxon>
        <taxon>rosids</taxon>
        <taxon>fabids</taxon>
        <taxon>Cucurbitales</taxon>
        <taxon>Cucurbitaceae</taxon>
        <taxon>Benincaseae</taxon>
        <taxon>Cucumis</taxon>
    </lineage>
</organism>
<dbReference type="PANTHER" id="PTHR47592">
    <property type="entry name" value="PBF68 PROTEIN"/>
    <property type="match status" value="1"/>
</dbReference>
<protein>
    <submittedName>
        <fullName evidence="4">Ty1-copia retrotransposon protein</fullName>
    </submittedName>
</protein>
<dbReference type="EMBL" id="SSTD01008708">
    <property type="protein sequence ID" value="TYK15155.1"/>
    <property type="molecule type" value="Genomic_DNA"/>
</dbReference>
<dbReference type="SUPFAM" id="SSF57756">
    <property type="entry name" value="Retrovirus zinc finger-like domains"/>
    <property type="match status" value="1"/>
</dbReference>
<dbReference type="GO" id="GO:0008270">
    <property type="term" value="F:zinc ion binding"/>
    <property type="evidence" value="ECO:0007669"/>
    <property type="project" value="UniProtKB-KW"/>
</dbReference>
<evidence type="ECO:0000313" key="4">
    <source>
        <dbReference type="EMBL" id="TYK15155.1"/>
    </source>
</evidence>
<dbReference type="Gene3D" id="4.10.60.10">
    <property type="entry name" value="Zinc finger, CCHC-type"/>
    <property type="match status" value="1"/>
</dbReference>
<evidence type="ECO:0000256" key="1">
    <source>
        <dbReference type="PROSITE-ProRule" id="PRU00047"/>
    </source>
</evidence>
<dbReference type="Proteomes" id="UP000321947">
    <property type="component" value="Unassembled WGS sequence"/>
</dbReference>
<dbReference type="Proteomes" id="UP000321393">
    <property type="component" value="Unassembled WGS sequence"/>
</dbReference>
<name>A0A5D3CUE4_CUCMM</name>
<keyword evidence="1" id="KW-0479">Metal-binding</keyword>
<dbReference type="PROSITE" id="PS50158">
    <property type="entry name" value="ZF_CCHC"/>
    <property type="match status" value="1"/>
</dbReference>
<proteinExistence type="predicted"/>
<dbReference type="SMART" id="SM00343">
    <property type="entry name" value="ZnF_C2HC"/>
    <property type="match status" value="1"/>
</dbReference>
<dbReference type="PANTHER" id="PTHR47592:SF30">
    <property type="entry name" value="CCHC-TYPE DOMAIN-CONTAINING PROTEIN"/>
    <property type="match status" value="1"/>
</dbReference>